<dbReference type="AlphaFoldDB" id="A0A8S9MUX3"/>
<evidence type="ECO:0000313" key="1">
    <source>
        <dbReference type="EMBL" id="KAF3487805.1"/>
    </source>
</evidence>
<sequence length="155" mass="17200">MGTVVVDLASTTESPEVVRDGYGGAYLTFFETCGLFFPIPEPILSILAELGLSLTQMCPNFLRHLLALLVKARQEGLLFGLNELHHLVLMKRNNQNLGPFLCLPVKDVTSYRISHIVTKTGGKNSLSSRSMRRLWEVLISRGFPAKNFPAIGLRT</sequence>
<reference evidence="1" key="1">
    <citation type="submission" date="2019-12" db="EMBL/GenBank/DDBJ databases">
        <title>Genome sequencing and annotation of Brassica cretica.</title>
        <authorList>
            <person name="Studholme D.J."/>
            <person name="Sarris P."/>
        </authorList>
    </citation>
    <scope>NUCLEOTIDE SEQUENCE</scope>
    <source>
        <strain evidence="1">PFS-109/04</strain>
        <tissue evidence="1">Leaf</tissue>
    </source>
</reference>
<gene>
    <name evidence="1" type="ORF">F2Q69_00054957</name>
</gene>
<dbReference type="EMBL" id="QGKX02002183">
    <property type="protein sequence ID" value="KAF3487805.1"/>
    <property type="molecule type" value="Genomic_DNA"/>
</dbReference>
<dbReference type="Proteomes" id="UP000712600">
    <property type="component" value="Unassembled WGS sequence"/>
</dbReference>
<accession>A0A8S9MUX3</accession>
<organism evidence="1 2">
    <name type="scientific">Brassica cretica</name>
    <name type="common">Mustard</name>
    <dbReference type="NCBI Taxonomy" id="69181"/>
    <lineage>
        <taxon>Eukaryota</taxon>
        <taxon>Viridiplantae</taxon>
        <taxon>Streptophyta</taxon>
        <taxon>Embryophyta</taxon>
        <taxon>Tracheophyta</taxon>
        <taxon>Spermatophyta</taxon>
        <taxon>Magnoliopsida</taxon>
        <taxon>eudicotyledons</taxon>
        <taxon>Gunneridae</taxon>
        <taxon>Pentapetalae</taxon>
        <taxon>rosids</taxon>
        <taxon>malvids</taxon>
        <taxon>Brassicales</taxon>
        <taxon>Brassicaceae</taxon>
        <taxon>Brassiceae</taxon>
        <taxon>Brassica</taxon>
    </lineage>
</organism>
<comment type="caution">
    <text evidence="1">The sequence shown here is derived from an EMBL/GenBank/DDBJ whole genome shotgun (WGS) entry which is preliminary data.</text>
</comment>
<protein>
    <submittedName>
        <fullName evidence="1">Uncharacterized protein</fullName>
    </submittedName>
</protein>
<name>A0A8S9MUX3_BRACR</name>
<evidence type="ECO:0000313" key="2">
    <source>
        <dbReference type="Proteomes" id="UP000712600"/>
    </source>
</evidence>
<proteinExistence type="predicted"/>